<comment type="caution">
    <text evidence="1">The sequence shown here is derived from an EMBL/GenBank/DDBJ whole genome shotgun (WGS) entry which is preliminary data.</text>
</comment>
<dbReference type="EMBL" id="ACLF03000001">
    <property type="protein sequence ID" value="EFQ84701.1"/>
    <property type="molecule type" value="Genomic_DNA"/>
</dbReference>
<evidence type="ECO:0000313" key="2">
    <source>
        <dbReference type="Proteomes" id="UP000003111"/>
    </source>
</evidence>
<name>E2S7N5_9ACTN</name>
<organism evidence="1 2">
    <name type="scientific">Aeromicrobium marinum DSM 15272</name>
    <dbReference type="NCBI Taxonomy" id="585531"/>
    <lineage>
        <taxon>Bacteria</taxon>
        <taxon>Bacillati</taxon>
        <taxon>Actinomycetota</taxon>
        <taxon>Actinomycetes</taxon>
        <taxon>Propionibacteriales</taxon>
        <taxon>Nocardioidaceae</taxon>
        <taxon>Aeromicrobium</taxon>
    </lineage>
</organism>
<sequence>MFTTTPNLVLLTLFCGGVVGAALAGAVLAAGCELIDRKKEKRRA</sequence>
<dbReference type="Proteomes" id="UP000003111">
    <property type="component" value="Unassembled WGS sequence"/>
</dbReference>
<keyword evidence="2" id="KW-1185">Reference proteome</keyword>
<evidence type="ECO:0000313" key="1">
    <source>
        <dbReference type="EMBL" id="EFQ84701.1"/>
    </source>
</evidence>
<proteinExistence type="predicted"/>
<dbReference type="RefSeq" id="WP_007076609.1">
    <property type="nucleotide sequence ID" value="NZ_CM001024.1"/>
</dbReference>
<gene>
    <name evidence="1" type="ORF">HMPREF0063_10042</name>
</gene>
<reference evidence="1" key="1">
    <citation type="submission" date="2010-08" db="EMBL/GenBank/DDBJ databases">
        <authorList>
            <person name="Muzny D."/>
            <person name="Qin X."/>
            <person name="Buhay C."/>
            <person name="Dugan-Rocha S."/>
            <person name="Ding Y."/>
            <person name="Chen G."/>
            <person name="Hawes A."/>
            <person name="Holder M."/>
            <person name="Jhangiani S."/>
            <person name="Johnson A."/>
            <person name="Khan Z."/>
            <person name="Li Z."/>
            <person name="Liu W."/>
            <person name="Liu X."/>
            <person name="Perez L."/>
            <person name="Shen H."/>
            <person name="Wang Q."/>
            <person name="Watt J."/>
            <person name="Xi L."/>
            <person name="Xin Y."/>
            <person name="Zhou J."/>
            <person name="Deng J."/>
            <person name="Jiang H."/>
            <person name="Liu Y."/>
            <person name="Qu J."/>
            <person name="Song X.-Z."/>
            <person name="Zhang L."/>
            <person name="Villasana D."/>
            <person name="Johnson A."/>
            <person name="Liu J."/>
            <person name="Liyanage D."/>
            <person name="Lorensuhewa L."/>
            <person name="Robinson T."/>
            <person name="Song A."/>
            <person name="Song B.-B."/>
            <person name="Dinh H."/>
            <person name="Thornton R."/>
            <person name="Coyle M."/>
            <person name="Francisco L."/>
            <person name="Jackson L."/>
            <person name="Javaid M."/>
            <person name="Korchina V."/>
            <person name="Kovar C."/>
            <person name="Mata R."/>
            <person name="Mathew T."/>
            <person name="Ngo R."/>
            <person name="Nguyen L."/>
            <person name="Nguyen N."/>
            <person name="Okwuonu G."/>
            <person name="Ongeri F."/>
            <person name="Pham C."/>
            <person name="Simmons D."/>
            <person name="Wilczek-Boney K."/>
            <person name="Hale W."/>
            <person name="Jakkamsetti A."/>
            <person name="Pham P."/>
            <person name="Ruth R."/>
            <person name="San Lucas F."/>
            <person name="Warren J."/>
            <person name="Zhang J."/>
            <person name="Zhao Z."/>
            <person name="Zhou C."/>
            <person name="Zhu D."/>
            <person name="Lee S."/>
            <person name="Bess C."/>
            <person name="Blankenburg K."/>
            <person name="Forbes L."/>
            <person name="Fu Q."/>
            <person name="Gubbala S."/>
            <person name="Hirani K."/>
            <person name="Jayaseelan J.C."/>
            <person name="Lara F."/>
            <person name="Munidasa M."/>
            <person name="Palculict T."/>
            <person name="Patil S."/>
            <person name="Pu L.-L."/>
            <person name="Saada N."/>
            <person name="Tang L."/>
            <person name="Weissenberger G."/>
            <person name="Zhu Y."/>
            <person name="Hemphill L."/>
            <person name="Shang Y."/>
            <person name="Youmans B."/>
            <person name="Ayvaz T."/>
            <person name="Ross M."/>
            <person name="Santibanez J."/>
            <person name="Aqrawi P."/>
            <person name="Gross S."/>
            <person name="Joshi V."/>
            <person name="Fowler G."/>
            <person name="Nazareth L."/>
            <person name="Reid J."/>
            <person name="Worley K."/>
            <person name="Petrosino J."/>
            <person name="Highlander S."/>
            <person name="Gibbs R."/>
        </authorList>
    </citation>
    <scope>NUCLEOTIDE SEQUENCE [LARGE SCALE GENOMIC DNA]</scope>
    <source>
        <strain evidence="1">DSM 15272</strain>
    </source>
</reference>
<accession>E2S7N5</accession>
<protein>
    <submittedName>
        <fullName evidence="1">Uncharacterized protein</fullName>
    </submittedName>
</protein>
<dbReference type="AlphaFoldDB" id="E2S7N5"/>
<dbReference type="HOGENOM" id="CLU_3211406_0_0_11"/>
<dbReference type="STRING" id="585531.HMPREF0063_10042"/>